<dbReference type="AlphaFoldDB" id="A0AAI8VM36"/>
<sequence>MPSQGSNQSSGSNPSQGSTPSEGSTPKPIIGVDKASKDAGHRNFHTFLLSYNLRIYNDEDVQEGRAILKAMGYNVR</sequence>
<dbReference type="Proteomes" id="UP001295740">
    <property type="component" value="Unassembled WGS sequence"/>
</dbReference>
<dbReference type="EMBL" id="CAUWAG010000010">
    <property type="protein sequence ID" value="CAJ2507077.1"/>
    <property type="molecule type" value="Genomic_DNA"/>
</dbReference>
<evidence type="ECO:0000313" key="2">
    <source>
        <dbReference type="EMBL" id="CAJ2507077.1"/>
    </source>
</evidence>
<feature type="compositionally biased region" description="Low complexity" evidence="1">
    <location>
        <begin position="1"/>
        <end position="21"/>
    </location>
</feature>
<gene>
    <name evidence="2" type="ORF">KHLLAP_LOCUS7545</name>
</gene>
<name>A0AAI8VM36_9PEZI</name>
<reference evidence="2" key="1">
    <citation type="submission" date="2023-10" db="EMBL/GenBank/DDBJ databases">
        <authorList>
            <person name="Hackl T."/>
        </authorList>
    </citation>
    <scope>NUCLEOTIDE SEQUENCE</scope>
</reference>
<organism evidence="2 3">
    <name type="scientific">Anthostomella pinea</name>
    <dbReference type="NCBI Taxonomy" id="933095"/>
    <lineage>
        <taxon>Eukaryota</taxon>
        <taxon>Fungi</taxon>
        <taxon>Dikarya</taxon>
        <taxon>Ascomycota</taxon>
        <taxon>Pezizomycotina</taxon>
        <taxon>Sordariomycetes</taxon>
        <taxon>Xylariomycetidae</taxon>
        <taxon>Xylariales</taxon>
        <taxon>Xylariaceae</taxon>
        <taxon>Anthostomella</taxon>
    </lineage>
</organism>
<comment type="caution">
    <text evidence="2">The sequence shown here is derived from an EMBL/GenBank/DDBJ whole genome shotgun (WGS) entry which is preliminary data.</text>
</comment>
<accession>A0AAI8VM36</accession>
<keyword evidence="3" id="KW-1185">Reference proteome</keyword>
<proteinExistence type="predicted"/>
<protein>
    <submittedName>
        <fullName evidence="2">Uu.00g082630.m01.CDS01</fullName>
    </submittedName>
</protein>
<evidence type="ECO:0000256" key="1">
    <source>
        <dbReference type="SAM" id="MobiDB-lite"/>
    </source>
</evidence>
<feature type="region of interest" description="Disordered" evidence="1">
    <location>
        <begin position="1"/>
        <end position="37"/>
    </location>
</feature>
<evidence type="ECO:0000313" key="3">
    <source>
        <dbReference type="Proteomes" id="UP001295740"/>
    </source>
</evidence>